<dbReference type="SUPFAM" id="SSF53850">
    <property type="entry name" value="Periplasmic binding protein-like II"/>
    <property type="match status" value="1"/>
</dbReference>
<keyword evidence="3" id="KW-0238">DNA-binding</keyword>
<evidence type="ECO:0000256" key="3">
    <source>
        <dbReference type="ARBA" id="ARBA00023125"/>
    </source>
</evidence>
<dbReference type="PANTHER" id="PTHR30346:SF29">
    <property type="entry name" value="LYSR SUBSTRATE-BINDING"/>
    <property type="match status" value="1"/>
</dbReference>
<dbReference type="Gene3D" id="3.40.190.10">
    <property type="entry name" value="Periplasmic binding protein-like II"/>
    <property type="match status" value="2"/>
</dbReference>
<dbReference type="InterPro" id="IPR005119">
    <property type="entry name" value="LysR_subst-bd"/>
</dbReference>
<dbReference type="Pfam" id="PF00126">
    <property type="entry name" value="HTH_1"/>
    <property type="match status" value="1"/>
</dbReference>
<dbReference type="InterPro" id="IPR036390">
    <property type="entry name" value="WH_DNA-bd_sf"/>
</dbReference>
<sequence length="309" mass="32858">MCMELSLRRLRTLREVARRGGVNAAAASLHYSPSAVSQQLEALGAEVGAPVLERRGRGVRLTEVGRVLTEHADILLAAERRACAAVEEARHTLSARLEVGVFAAAAASLLPAVIADLHAHHPGITLDSFEVDTEDAVTDLRHGQLDLALLLDYPDAPEPWAGDLTVVPLGLDRIHLACPADAPYAPGVDLAALAHEHWIISGPRTYYGRAVRTACRRAGFDPLVRHRVDGLATALAMVAVGLGVTLASDLGRVFTPAEGIRIVPFERPLRRAIVVAHLPHAEDRPTVRAVIDAFTRAAAAQGLGPVDAA</sequence>
<proteinExistence type="inferred from homology"/>
<dbReference type="Pfam" id="PF03466">
    <property type="entry name" value="LysR_substrate"/>
    <property type="match status" value="1"/>
</dbReference>
<evidence type="ECO:0000256" key="2">
    <source>
        <dbReference type="ARBA" id="ARBA00023015"/>
    </source>
</evidence>
<organism evidence="6 7">
    <name type="scientific">Actinomycetospora aeridis</name>
    <dbReference type="NCBI Taxonomy" id="3129231"/>
    <lineage>
        <taxon>Bacteria</taxon>
        <taxon>Bacillati</taxon>
        <taxon>Actinomycetota</taxon>
        <taxon>Actinomycetes</taxon>
        <taxon>Pseudonocardiales</taxon>
        <taxon>Pseudonocardiaceae</taxon>
        <taxon>Actinomycetospora</taxon>
    </lineage>
</organism>
<accession>A0ABU8NB46</accession>
<protein>
    <submittedName>
        <fullName evidence="6">LysR family transcriptional regulator</fullName>
    </submittedName>
</protein>
<comment type="caution">
    <text evidence="6">The sequence shown here is derived from an EMBL/GenBank/DDBJ whole genome shotgun (WGS) entry which is preliminary data.</text>
</comment>
<dbReference type="Proteomes" id="UP001370100">
    <property type="component" value="Unassembled WGS sequence"/>
</dbReference>
<comment type="similarity">
    <text evidence="1">Belongs to the LysR transcriptional regulatory family.</text>
</comment>
<keyword evidence="2" id="KW-0805">Transcription regulation</keyword>
<dbReference type="PANTHER" id="PTHR30346">
    <property type="entry name" value="TRANSCRIPTIONAL DUAL REGULATOR HCAR-RELATED"/>
    <property type="match status" value="1"/>
</dbReference>
<evidence type="ECO:0000313" key="7">
    <source>
        <dbReference type="Proteomes" id="UP001370100"/>
    </source>
</evidence>
<evidence type="ECO:0000256" key="1">
    <source>
        <dbReference type="ARBA" id="ARBA00009437"/>
    </source>
</evidence>
<keyword evidence="7" id="KW-1185">Reference proteome</keyword>
<dbReference type="SUPFAM" id="SSF46785">
    <property type="entry name" value="Winged helix' DNA-binding domain"/>
    <property type="match status" value="1"/>
</dbReference>
<name>A0ABU8NB46_9PSEU</name>
<dbReference type="PROSITE" id="PS50931">
    <property type="entry name" value="HTH_LYSR"/>
    <property type="match status" value="1"/>
</dbReference>
<dbReference type="RefSeq" id="WP_337717349.1">
    <property type="nucleotide sequence ID" value="NZ_JBBEGL010000007.1"/>
</dbReference>
<dbReference type="InterPro" id="IPR000847">
    <property type="entry name" value="LysR_HTH_N"/>
</dbReference>
<evidence type="ECO:0000313" key="6">
    <source>
        <dbReference type="EMBL" id="MEJ2889611.1"/>
    </source>
</evidence>
<gene>
    <name evidence="6" type="ORF">WCD41_24330</name>
</gene>
<feature type="domain" description="HTH lysR-type" evidence="5">
    <location>
        <begin position="5"/>
        <end position="62"/>
    </location>
</feature>
<dbReference type="CDD" id="cd08423">
    <property type="entry name" value="PBP2_LTTR_like_6"/>
    <property type="match status" value="1"/>
</dbReference>
<reference evidence="6 7" key="1">
    <citation type="submission" date="2024-03" db="EMBL/GenBank/DDBJ databases">
        <title>Actinomycetospora sp. OC33-EN06, a novel actinomycete isolated from wild orchid (Aerides multiflora).</title>
        <authorList>
            <person name="Suriyachadkun C."/>
        </authorList>
    </citation>
    <scope>NUCLEOTIDE SEQUENCE [LARGE SCALE GENOMIC DNA]</scope>
    <source>
        <strain evidence="6 7">OC33-EN06</strain>
    </source>
</reference>
<dbReference type="EMBL" id="JBBEGL010000007">
    <property type="protein sequence ID" value="MEJ2889611.1"/>
    <property type="molecule type" value="Genomic_DNA"/>
</dbReference>
<evidence type="ECO:0000259" key="5">
    <source>
        <dbReference type="PROSITE" id="PS50931"/>
    </source>
</evidence>
<evidence type="ECO:0000256" key="4">
    <source>
        <dbReference type="ARBA" id="ARBA00023163"/>
    </source>
</evidence>
<dbReference type="InterPro" id="IPR036388">
    <property type="entry name" value="WH-like_DNA-bd_sf"/>
</dbReference>
<dbReference type="Gene3D" id="1.10.10.10">
    <property type="entry name" value="Winged helix-like DNA-binding domain superfamily/Winged helix DNA-binding domain"/>
    <property type="match status" value="1"/>
</dbReference>
<keyword evidence="4" id="KW-0804">Transcription</keyword>